<sequence>MRSDRRASDPFKSPEDTNPLLWPSVFISDYMKKNAKVVEETLETLRDNLEFLKVFEKTQIEKPEPTWTTKNSMIMDLNTLKLRDFSRGGDGIPMIIIPPYAGHTSTIVDFNTKQSLIELLLENGLEKVYSMDWKSATEEMRYYDIDNYLSELDICVDESGGRVNLAGMCQGGWLGAMYAARFPDKVNTLVLGGAPIDTDVGDGTIMKYAHKLPLEFFEGLVSVGGGVLKGDFMLDGFKSLHPDEQYFGKYVALYKRINNLEYVKRFELFERWYEYTIDLPGKLYLQVVKELFKENKFFKGEFVGLGKKLDLGNIKCPVYLLAGERDDITPKEQVFNAEERLGTDKSKIVKDIANGGHIGLFMGSIPLRDNWPKIIEWIKMHSAG</sequence>
<dbReference type="AlphaFoldDB" id="A0A284VUC3"/>
<organism evidence="1 2">
    <name type="scientific">Candidatus Methanoperedens nitratireducens</name>
    <dbReference type="NCBI Taxonomy" id="1392998"/>
    <lineage>
        <taxon>Archaea</taxon>
        <taxon>Methanobacteriati</taxon>
        <taxon>Methanobacteriota</taxon>
        <taxon>Stenosarchaea group</taxon>
        <taxon>Methanomicrobia</taxon>
        <taxon>Methanosarcinales</taxon>
        <taxon>ANME-2 cluster</taxon>
        <taxon>Candidatus Methanoperedentaceae</taxon>
        <taxon>Candidatus Methanoperedens</taxon>
    </lineage>
</organism>
<gene>
    <name evidence="1" type="ORF">MNV_870007</name>
</gene>
<dbReference type="InterPro" id="IPR051321">
    <property type="entry name" value="PHA/PHB_synthase"/>
</dbReference>
<proteinExistence type="predicted"/>
<dbReference type="PANTHER" id="PTHR36837">
    <property type="entry name" value="POLY(3-HYDROXYALKANOATE) POLYMERASE SUBUNIT PHAC"/>
    <property type="match status" value="1"/>
</dbReference>
<dbReference type="RefSeq" id="WP_218838062.1">
    <property type="nucleotide sequence ID" value="NZ_FZMP01000237.1"/>
</dbReference>
<dbReference type="STRING" id="1392998.ANME2D_00116"/>
<reference evidence="2" key="1">
    <citation type="submission" date="2017-06" db="EMBL/GenBank/DDBJ databases">
        <authorList>
            <person name="Cremers G."/>
        </authorList>
    </citation>
    <scope>NUCLEOTIDE SEQUENCE [LARGE SCALE GENOMIC DNA]</scope>
</reference>
<keyword evidence="2" id="KW-1185">Reference proteome</keyword>
<protein>
    <submittedName>
        <fullName evidence="1">PHB de-polymerase domain protein</fullName>
    </submittedName>
</protein>
<dbReference type="SUPFAM" id="SSF53474">
    <property type="entry name" value="alpha/beta-Hydrolases"/>
    <property type="match status" value="1"/>
</dbReference>
<evidence type="ECO:0000313" key="2">
    <source>
        <dbReference type="Proteomes" id="UP000218615"/>
    </source>
</evidence>
<name>A0A284VUC3_9EURY</name>
<dbReference type="Pfam" id="PF11339">
    <property type="entry name" value="DUF3141"/>
    <property type="match status" value="1"/>
</dbReference>
<dbReference type="EMBL" id="FZMP01000237">
    <property type="protein sequence ID" value="SNQ62773.1"/>
    <property type="molecule type" value="Genomic_DNA"/>
</dbReference>
<accession>A0A284VUC3</accession>
<dbReference type="PANTHER" id="PTHR36837:SF2">
    <property type="entry name" value="POLY(3-HYDROXYALKANOATE) POLYMERASE SUBUNIT PHAC"/>
    <property type="match status" value="1"/>
</dbReference>
<dbReference type="InterPro" id="IPR024501">
    <property type="entry name" value="DUF3141"/>
</dbReference>
<dbReference type="Gene3D" id="3.40.50.1820">
    <property type="entry name" value="alpha/beta hydrolase"/>
    <property type="match status" value="1"/>
</dbReference>
<evidence type="ECO:0000313" key="1">
    <source>
        <dbReference type="EMBL" id="SNQ62773.1"/>
    </source>
</evidence>
<dbReference type="InterPro" id="IPR029058">
    <property type="entry name" value="AB_hydrolase_fold"/>
</dbReference>
<dbReference type="Proteomes" id="UP000218615">
    <property type="component" value="Unassembled WGS sequence"/>
</dbReference>
<dbReference type="OrthoDB" id="7531at2157"/>